<organism evidence="2 3">
    <name type="scientific">Phtheirospermum japonicum</name>
    <dbReference type="NCBI Taxonomy" id="374723"/>
    <lineage>
        <taxon>Eukaryota</taxon>
        <taxon>Viridiplantae</taxon>
        <taxon>Streptophyta</taxon>
        <taxon>Embryophyta</taxon>
        <taxon>Tracheophyta</taxon>
        <taxon>Spermatophyta</taxon>
        <taxon>Magnoliopsida</taxon>
        <taxon>eudicotyledons</taxon>
        <taxon>Gunneridae</taxon>
        <taxon>Pentapetalae</taxon>
        <taxon>asterids</taxon>
        <taxon>lamiids</taxon>
        <taxon>Lamiales</taxon>
        <taxon>Orobanchaceae</taxon>
        <taxon>Orobanchaceae incertae sedis</taxon>
        <taxon>Phtheirospermum</taxon>
    </lineage>
</organism>
<reference evidence="2" key="1">
    <citation type="submission" date="2020-07" db="EMBL/GenBank/DDBJ databases">
        <title>Ethylene signaling mediates host invasion by parasitic plants.</title>
        <authorList>
            <person name="Yoshida S."/>
        </authorList>
    </citation>
    <scope>NUCLEOTIDE SEQUENCE</scope>
    <source>
        <strain evidence="2">Okayama</strain>
    </source>
</reference>
<protein>
    <submittedName>
        <fullName evidence="2">Uncharacterized protein</fullName>
    </submittedName>
</protein>
<name>A0A830CX86_9LAMI</name>
<dbReference type="AlphaFoldDB" id="A0A830CX86"/>
<dbReference type="OrthoDB" id="685187at2759"/>
<proteinExistence type="predicted"/>
<gene>
    <name evidence="2" type="ORF">PHJA_002596000</name>
</gene>
<evidence type="ECO:0000313" key="2">
    <source>
        <dbReference type="EMBL" id="GFQ04521.1"/>
    </source>
</evidence>
<sequence length="122" mass="13205">MLRGKGSETEVALASLNAELHRSMSKQAWAEAAKAGAAASEEKKRDLLIGRTESGPLPSLAQVLSVGEKESLIVGTTKERKGMKKRKPIIPLLGDMFFSSRKKGSTNTLDNPLYASSPLHWN</sequence>
<accession>A0A830CX86</accession>
<comment type="caution">
    <text evidence="2">The sequence shown here is derived from an EMBL/GenBank/DDBJ whole genome shotgun (WGS) entry which is preliminary data.</text>
</comment>
<evidence type="ECO:0000256" key="1">
    <source>
        <dbReference type="SAM" id="MobiDB-lite"/>
    </source>
</evidence>
<keyword evidence="3" id="KW-1185">Reference proteome</keyword>
<dbReference type="EMBL" id="BMAC01000950">
    <property type="protein sequence ID" value="GFQ04521.1"/>
    <property type="molecule type" value="Genomic_DNA"/>
</dbReference>
<evidence type="ECO:0000313" key="3">
    <source>
        <dbReference type="Proteomes" id="UP000653305"/>
    </source>
</evidence>
<dbReference type="Proteomes" id="UP000653305">
    <property type="component" value="Unassembled WGS sequence"/>
</dbReference>
<feature type="region of interest" description="Disordered" evidence="1">
    <location>
        <begin position="33"/>
        <end position="55"/>
    </location>
</feature>
<feature type="region of interest" description="Disordered" evidence="1">
    <location>
        <begin position="99"/>
        <end position="122"/>
    </location>
</feature>